<proteinExistence type="predicted"/>
<dbReference type="GeneID" id="92726717"/>
<dbReference type="EMBL" id="JAKJKU010000003">
    <property type="protein sequence ID" value="MCF6774287.1"/>
    <property type="molecule type" value="Genomic_DNA"/>
</dbReference>
<dbReference type="Proteomes" id="UP001200604">
    <property type="component" value="Unassembled WGS sequence"/>
</dbReference>
<evidence type="ECO:0000313" key="1">
    <source>
        <dbReference type="EMBL" id="MCF6774287.1"/>
    </source>
</evidence>
<evidence type="ECO:0000313" key="2">
    <source>
        <dbReference type="Proteomes" id="UP001200604"/>
    </source>
</evidence>
<protein>
    <submittedName>
        <fullName evidence="1">Uncharacterized protein</fullName>
    </submittedName>
</protein>
<accession>A0ABS9HKE6</accession>
<name>A0ABS9HKE6_9CORY</name>
<keyword evidence="2" id="KW-1185">Reference proteome</keyword>
<sequence length="75" mass="8510">MRPSTRQHLINNIPAPRFQTYLDAAQQDPDKAFALYQWNIEVAAAVTSTLAIVEIALRDTIDQQLRKWNTIEGGN</sequence>
<comment type="caution">
    <text evidence="1">The sequence shown here is derived from an EMBL/GenBank/DDBJ whole genome shotgun (WGS) entry which is preliminary data.</text>
</comment>
<gene>
    <name evidence="1" type="ORF">L3H44_07680</name>
</gene>
<organism evidence="1 2">
    <name type="scientific">Corynebacterium parakroppenstedtii</name>
    <dbReference type="NCBI Taxonomy" id="2828363"/>
    <lineage>
        <taxon>Bacteria</taxon>
        <taxon>Bacillati</taxon>
        <taxon>Actinomycetota</taxon>
        <taxon>Actinomycetes</taxon>
        <taxon>Mycobacteriales</taxon>
        <taxon>Corynebacteriaceae</taxon>
        <taxon>Corynebacterium</taxon>
    </lineage>
</organism>
<reference evidence="1 2" key="1">
    <citation type="submission" date="2022-01" db="EMBL/GenBank/DDBJ databases">
        <title>Identification and Characterization of Corynebacterium sp.</title>
        <authorList>
            <person name="Luo Q."/>
            <person name="Qu P."/>
            <person name="Chen Q."/>
        </authorList>
    </citation>
    <scope>NUCLEOTIDE SEQUENCE [LARGE SCALE GENOMIC DNA]</scope>
    <source>
        <strain evidence="1 2">MC-12</strain>
    </source>
</reference>
<dbReference type="RefSeq" id="WP_052722115.1">
    <property type="nucleotide sequence ID" value="NZ_JAGSNY010000002.1"/>
</dbReference>